<evidence type="ECO:0000256" key="8">
    <source>
        <dbReference type="SAM" id="MobiDB-lite"/>
    </source>
</evidence>
<evidence type="ECO:0000256" key="9">
    <source>
        <dbReference type="SAM" id="Phobius"/>
    </source>
</evidence>
<feature type="compositionally biased region" description="Pro residues" evidence="8">
    <location>
        <begin position="15"/>
        <end position="35"/>
    </location>
</feature>
<feature type="transmembrane region" description="Helical" evidence="9">
    <location>
        <begin position="360"/>
        <end position="379"/>
    </location>
</feature>
<organism evidence="11 12">
    <name type="scientific">Moelleriella libera RCEF 2490</name>
    <dbReference type="NCBI Taxonomy" id="1081109"/>
    <lineage>
        <taxon>Eukaryota</taxon>
        <taxon>Fungi</taxon>
        <taxon>Dikarya</taxon>
        <taxon>Ascomycota</taxon>
        <taxon>Pezizomycotina</taxon>
        <taxon>Sordariomycetes</taxon>
        <taxon>Hypocreomycetidae</taxon>
        <taxon>Hypocreales</taxon>
        <taxon>Clavicipitaceae</taxon>
        <taxon>Moelleriella</taxon>
    </lineage>
</organism>
<feature type="transmembrane region" description="Helical" evidence="9">
    <location>
        <begin position="460"/>
        <end position="477"/>
    </location>
</feature>
<comment type="function">
    <text evidence="1">Involved in the import of GDP-mannose from the cytoplasm into the Golgi lumen.</text>
</comment>
<evidence type="ECO:0000256" key="5">
    <source>
        <dbReference type="ARBA" id="ARBA00022692"/>
    </source>
</evidence>
<gene>
    <name evidence="11" type="ORF">AAL_04832</name>
</gene>
<evidence type="ECO:0000256" key="2">
    <source>
        <dbReference type="ARBA" id="ARBA00004477"/>
    </source>
</evidence>
<evidence type="ECO:0000313" key="12">
    <source>
        <dbReference type="Proteomes" id="UP000078544"/>
    </source>
</evidence>
<feature type="transmembrane region" description="Helical" evidence="9">
    <location>
        <begin position="517"/>
        <end position="536"/>
    </location>
</feature>
<comment type="similarity">
    <text evidence="3">Belongs to the TPT transporter family. SLC35D subfamily.</text>
</comment>
<dbReference type="InterPro" id="IPR004853">
    <property type="entry name" value="Sugar_P_trans_dom"/>
</dbReference>
<keyword evidence="11" id="KW-0762">Sugar transport</keyword>
<feature type="compositionally biased region" description="Low complexity" evidence="8">
    <location>
        <begin position="1"/>
        <end position="14"/>
    </location>
</feature>
<keyword evidence="7 9" id="KW-0472">Membrane</keyword>
<keyword evidence="11" id="KW-0813">Transport</keyword>
<dbReference type="AlphaFoldDB" id="A0A168B320"/>
<evidence type="ECO:0000313" key="11">
    <source>
        <dbReference type="EMBL" id="KZZ94721.1"/>
    </source>
</evidence>
<dbReference type="STRING" id="1081109.A0A168B320"/>
<feature type="compositionally biased region" description="Low complexity" evidence="8">
    <location>
        <begin position="63"/>
        <end position="84"/>
    </location>
</feature>
<dbReference type="Proteomes" id="UP000078544">
    <property type="component" value="Unassembled WGS sequence"/>
</dbReference>
<keyword evidence="6 9" id="KW-1133">Transmembrane helix</keyword>
<sequence>MPTAPSSSSETSSSLPPPHPQNPLPIPAPSPPPPKASVDSSPAPTVLAAGHHHRVSSARDKAAVGSANSSSSSARHAAGTGSASHDIEMEPIHGHRRRKSSLMNPIGGAGQPGILPPGRPMAQTGSLLEEPDEHLDGSGRMMGDSGGGSSKEGSGRDSFSDDDVHDDEEMGLTGRDRIRRQKKRRRNTLLDNRIAREKNLSPEEKKEADRSVVKNLFVNGALILLWYLFSLSISLYNKWMFDKDQLNFAFPLFTTSTHMLVQFGLSALVLTFVPSLRPKAAHNSDGGRSRHESEPQGSIMSKMFYLTRIGPCGAATSLDIGLGNTSLKFISLTFYTMCKSSSLAFVLLFAFVFRLETPTWRLVAIIATMTGGVILMVFGEVEFKLGGFVLVIAAAFFSGLRWALTQILLLRNPATSNPFSSIFFLSPVMFVVLLCLAIPVEGFGPLIEGLKALVEQWGALWTPIFLLFPGCIAFLMIASEFALLKRTSVVTLSIAGIFKEVVTISAASVVFDDKLTPINLVGLLTTIAAIGAYNYVKITKMRQDAQNEVHDRLAGMNPATPVSYSGSGAEGENEDSSFEETAGLLQQQQQQPQQNAEADQGLVTADGDLQPDLSRPASS</sequence>
<evidence type="ECO:0000256" key="1">
    <source>
        <dbReference type="ARBA" id="ARBA00003420"/>
    </source>
</evidence>
<dbReference type="GO" id="GO:0005789">
    <property type="term" value="C:endoplasmic reticulum membrane"/>
    <property type="evidence" value="ECO:0007669"/>
    <property type="project" value="UniProtKB-SubCell"/>
</dbReference>
<comment type="caution">
    <text evidence="11">The sequence shown here is derived from an EMBL/GenBank/DDBJ whole genome shotgun (WGS) entry which is preliminary data.</text>
</comment>
<feature type="domain" description="Sugar phosphate transporter" evidence="10">
    <location>
        <begin position="220"/>
        <end position="534"/>
    </location>
</feature>
<evidence type="ECO:0000256" key="6">
    <source>
        <dbReference type="ARBA" id="ARBA00022989"/>
    </source>
</evidence>
<accession>A0A168B320</accession>
<dbReference type="InterPro" id="IPR050186">
    <property type="entry name" value="TPT_transporter"/>
</dbReference>
<dbReference type="EMBL" id="AZGY01000010">
    <property type="protein sequence ID" value="KZZ94721.1"/>
    <property type="molecule type" value="Genomic_DNA"/>
</dbReference>
<keyword evidence="5 9" id="KW-0812">Transmembrane</keyword>
<feature type="transmembrane region" description="Helical" evidence="9">
    <location>
        <begin position="385"/>
        <end position="410"/>
    </location>
</feature>
<evidence type="ECO:0000256" key="4">
    <source>
        <dbReference type="ARBA" id="ARBA00011182"/>
    </source>
</evidence>
<dbReference type="OrthoDB" id="18894at2759"/>
<evidence type="ECO:0000256" key="3">
    <source>
        <dbReference type="ARBA" id="ARBA00010425"/>
    </source>
</evidence>
<feature type="compositionally biased region" description="Acidic residues" evidence="8">
    <location>
        <begin position="160"/>
        <end position="170"/>
    </location>
</feature>
<feature type="transmembrane region" description="Helical" evidence="9">
    <location>
        <begin position="248"/>
        <end position="273"/>
    </location>
</feature>
<feature type="transmembrane region" description="Helical" evidence="9">
    <location>
        <begin position="489"/>
        <end position="511"/>
    </location>
</feature>
<evidence type="ECO:0000256" key="7">
    <source>
        <dbReference type="ARBA" id="ARBA00023136"/>
    </source>
</evidence>
<protein>
    <submittedName>
        <fullName evidence="11">Nucleotide-sugar transporter</fullName>
    </submittedName>
</protein>
<name>A0A168B320_9HYPO</name>
<feature type="transmembrane region" description="Helical" evidence="9">
    <location>
        <begin position="422"/>
        <end position="440"/>
    </location>
</feature>
<feature type="region of interest" description="Disordered" evidence="8">
    <location>
        <begin position="552"/>
        <end position="619"/>
    </location>
</feature>
<comment type="subunit">
    <text evidence="4">Homooligomer.</text>
</comment>
<comment type="subcellular location">
    <subcellularLocation>
        <location evidence="2">Endoplasmic reticulum membrane</location>
        <topology evidence="2">Multi-pass membrane protein</topology>
    </subcellularLocation>
</comment>
<feature type="region of interest" description="Disordered" evidence="8">
    <location>
        <begin position="1"/>
        <end position="184"/>
    </location>
</feature>
<evidence type="ECO:0000259" key="10">
    <source>
        <dbReference type="Pfam" id="PF03151"/>
    </source>
</evidence>
<proteinExistence type="inferred from homology"/>
<reference evidence="11 12" key="1">
    <citation type="journal article" date="2016" name="Genome Biol. Evol.">
        <title>Divergent and convergent evolution of fungal pathogenicity.</title>
        <authorList>
            <person name="Shang Y."/>
            <person name="Xiao G."/>
            <person name="Zheng P."/>
            <person name="Cen K."/>
            <person name="Zhan S."/>
            <person name="Wang C."/>
        </authorList>
    </citation>
    <scope>NUCLEOTIDE SEQUENCE [LARGE SCALE GENOMIC DNA]</scope>
    <source>
        <strain evidence="11 12">RCEF 2490</strain>
    </source>
</reference>
<dbReference type="Pfam" id="PF03151">
    <property type="entry name" value="TPT"/>
    <property type="match status" value="1"/>
</dbReference>
<feature type="transmembrane region" description="Helical" evidence="9">
    <location>
        <begin position="332"/>
        <end position="353"/>
    </location>
</feature>
<keyword evidence="12" id="KW-1185">Reference proteome</keyword>
<feature type="transmembrane region" description="Helical" evidence="9">
    <location>
        <begin position="216"/>
        <end position="236"/>
    </location>
</feature>
<dbReference type="PANTHER" id="PTHR11132">
    <property type="entry name" value="SOLUTE CARRIER FAMILY 35"/>
    <property type="match status" value="1"/>
</dbReference>